<comment type="caution">
    <text evidence="1">The sequence shown here is derived from an EMBL/GenBank/DDBJ whole genome shotgun (WGS) entry which is preliminary data.</text>
</comment>
<organism evidence="1 2">
    <name type="scientific">Trichomonascus ciferrii</name>
    <dbReference type="NCBI Taxonomy" id="44093"/>
    <lineage>
        <taxon>Eukaryota</taxon>
        <taxon>Fungi</taxon>
        <taxon>Dikarya</taxon>
        <taxon>Ascomycota</taxon>
        <taxon>Saccharomycotina</taxon>
        <taxon>Dipodascomycetes</taxon>
        <taxon>Dipodascales</taxon>
        <taxon>Trichomonascaceae</taxon>
        <taxon>Trichomonascus</taxon>
        <taxon>Trichomonascus ciferrii complex</taxon>
    </lineage>
</organism>
<reference evidence="1" key="1">
    <citation type="journal article" date="2019" name="G3 (Bethesda)">
        <title>Genome Assemblies of Two Rare Opportunistic Yeast Pathogens: Diutina rugosa (syn. Candida rugosa) and Trichomonascus ciferrii (syn. Candida ciferrii).</title>
        <authorList>
            <person name="Mixao V."/>
            <person name="Saus E."/>
            <person name="Hansen A.P."/>
            <person name="Lass-Florl C."/>
            <person name="Gabaldon T."/>
        </authorList>
    </citation>
    <scope>NUCLEOTIDE SEQUENCE</scope>
    <source>
        <strain evidence="1">CBS 4856</strain>
    </source>
</reference>
<gene>
    <name evidence="1" type="ORF">TRICI_000088</name>
</gene>
<proteinExistence type="predicted"/>
<dbReference type="OrthoDB" id="74360at2759"/>
<evidence type="ECO:0000313" key="2">
    <source>
        <dbReference type="Proteomes" id="UP000761534"/>
    </source>
</evidence>
<evidence type="ECO:0000313" key="1">
    <source>
        <dbReference type="EMBL" id="KAA8917780.1"/>
    </source>
</evidence>
<accession>A0A642VEH1</accession>
<protein>
    <submittedName>
        <fullName evidence="1">Uncharacterized protein</fullName>
    </submittedName>
</protein>
<keyword evidence="2" id="KW-1185">Reference proteome</keyword>
<dbReference type="AlphaFoldDB" id="A0A642VEH1"/>
<sequence>MKPIWGLDEEVELKSIFRDCGSPNTFFMVGALNIARFNSRMIALQSLPSVKVSSVKDIQSKNKNPFLSQTAMVIKYTHVKSFNELLTYAHPIIPPPVSYVPDKKTKRNV</sequence>
<dbReference type="EMBL" id="SWFS01000011">
    <property type="protein sequence ID" value="KAA8917780.1"/>
    <property type="molecule type" value="Genomic_DNA"/>
</dbReference>
<name>A0A642VEH1_9ASCO</name>
<dbReference type="Proteomes" id="UP000761534">
    <property type="component" value="Unassembled WGS sequence"/>
</dbReference>
<dbReference type="VEuPathDB" id="FungiDB:TRICI_000088"/>